<feature type="compositionally biased region" description="Polar residues" evidence="1">
    <location>
        <begin position="71"/>
        <end position="80"/>
    </location>
</feature>
<reference evidence="2 3" key="1">
    <citation type="journal article" date="2024" name="BMC Genomics">
        <title>De novo assembly and annotation of Popillia japonica's genome with initial clues to its potential as an invasive pest.</title>
        <authorList>
            <person name="Cucini C."/>
            <person name="Boschi S."/>
            <person name="Funari R."/>
            <person name="Cardaioli E."/>
            <person name="Iannotti N."/>
            <person name="Marturano G."/>
            <person name="Paoli F."/>
            <person name="Bruttini M."/>
            <person name="Carapelli A."/>
            <person name="Frati F."/>
            <person name="Nardi F."/>
        </authorList>
    </citation>
    <scope>NUCLEOTIDE SEQUENCE [LARGE SCALE GENOMIC DNA]</scope>
    <source>
        <strain evidence="2">DMR45628</strain>
    </source>
</reference>
<feature type="compositionally biased region" description="Polar residues" evidence="1">
    <location>
        <begin position="1"/>
        <end position="26"/>
    </location>
</feature>
<dbReference type="EMBL" id="JASPKY010000165">
    <property type="protein sequence ID" value="KAK9728948.1"/>
    <property type="molecule type" value="Genomic_DNA"/>
</dbReference>
<organism evidence="2 3">
    <name type="scientific">Popillia japonica</name>
    <name type="common">Japanese beetle</name>
    <dbReference type="NCBI Taxonomy" id="7064"/>
    <lineage>
        <taxon>Eukaryota</taxon>
        <taxon>Metazoa</taxon>
        <taxon>Ecdysozoa</taxon>
        <taxon>Arthropoda</taxon>
        <taxon>Hexapoda</taxon>
        <taxon>Insecta</taxon>
        <taxon>Pterygota</taxon>
        <taxon>Neoptera</taxon>
        <taxon>Endopterygota</taxon>
        <taxon>Coleoptera</taxon>
        <taxon>Polyphaga</taxon>
        <taxon>Scarabaeiformia</taxon>
        <taxon>Scarabaeidae</taxon>
        <taxon>Rutelinae</taxon>
        <taxon>Popillia</taxon>
    </lineage>
</organism>
<feature type="region of interest" description="Disordered" evidence="1">
    <location>
        <begin position="1"/>
        <end position="35"/>
    </location>
</feature>
<evidence type="ECO:0000313" key="2">
    <source>
        <dbReference type="EMBL" id="KAK9728948.1"/>
    </source>
</evidence>
<gene>
    <name evidence="2" type="ORF">QE152_g16943</name>
</gene>
<dbReference type="Proteomes" id="UP001458880">
    <property type="component" value="Unassembled WGS sequence"/>
</dbReference>
<sequence>MENKLNKTINEQDGNYNDQATETGISTDEKHDRESRVGYNWDVVLDPSIRRSSLSRTPPRGLESPLEVDDSGQQFPQMTAQEKAEQSRETIALGMTPRARANSFPKGGTDEGLP</sequence>
<comment type="caution">
    <text evidence="2">The sequence shown here is derived from an EMBL/GenBank/DDBJ whole genome shotgun (WGS) entry which is preliminary data.</text>
</comment>
<keyword evidence="3" id="KW-1185">Reference proteome</keyword>
<evidence type="ECO:0000256" key="1">
    <source>
        <dbReference type="SAM" id="MobiDB-lite"/>
    </source>
</evidence>
<dbReference type="AlphaFoldDB" id="A0AAW1L2Y9"/>
<feature type="region of interest" description="Disordered" evidence="1">
    <location>
        <begin position="47"/>
        <end position="114"/>
    </location>
</feature>
<name>A0AAW1L2Y9_POPJA</name>
<protein>
    <submittedName>
        <fullName evidence="2">Uncharacterized protein</fullName>
    </submittedName>
</protein>
<accession>A0AAW1L2Y9</accession>
<evidence type="ECO:0000313" key="3">
    <source>
        <dbReference type="Proteomes" id="UP001458880"/>
    </source>
</evidence>
<proteinExistence type="predicted"/>